<protein>
    <submittedName>
        <fullName evidence="1">Uncharacterized protein</fullName>
    </submittedName>
</protein>
<dbReference type="Proteomes" id="UP001055439">
    <property type="component" value="Chromosome 4"/>
</dbReference>
<evidence type="ECO:0000313" key="2">
    <source>
        <dbReference type="Proteomes" id="UP001055439"/>
    </source>
</evidence>
<gene>
    <name evidence="1" type="ORF">MUK42_34683</name>
</gene>
<accession>A0A9E7FHP5</accession>
<dbReference type="EMBL" id="CP097506">
    <property type="protein sequence ID" value="URD95783.1"/>
    <property type="molecule type" value="Genomic_DNA"/>
</dbReference>
<sequence>MDLPPPRQVRDPLRRRRLCPIHGGGVRGGLRGYLRQPCT</sequence>
<evidence type="ECO:0000313" key="1">
    <source>
        <dbReference type="EMBL" id="URD95783.1"/>
    </source>
</evidence>
<organism evidence="1 2">
    <name type="scientific">Musa troglodytarum</name>
    <name type="common">fe'i banana</name>
    <dbReference type="NCBI Taxonomy" id="320322"/>
    <lineage>
        <taxon>Eukaryota</taxon>
        <taxon>Viridiplantae</taxon>
        <taxon>Streptophyta</taxon>
        <taxon>Embryophyta</taxon>
        <taxon>Tracheophyta</taxon>
        <taxon>Spermatophyta</taxon>
        <taxon>Magnoliopsida</taxon>
        <taxon>Liliopsida</taxon>
        <taxon>Zingiberales</taxon>
        <taxon>Musaceae</taxon>
        <taxon>Musa</taxon>
    </lineage>
</organism>
<dbReference type="AlphaFoldDB" id="A0A9E7FHP5"/>
<keyword evidence="2" id="KW-1185">Reference proteome</keyword>
<reference evidence="1" key="1">
    <citation type="submission" date="2022-05" db="EMBL/GenBank/DDBJ databases">
        <title>The Musa troglodytarum L. genome provides insights into the mechanism of non-climacteric behaviour and enrichment of carotenoids.</title>
        <authorList>
            <person name="Wang J."/>
        </authorList>
    </citation>
    <scope>NUCLEOTIDE SEQUENCE</scope>
    <source>
        <tissue evidence="1">Leaf</tissue>
    </source>
</reference>
<proteinExistence type="predicted"/>
<name>A0A9E7FHP5_9LILI</name>